<organism evidence="3">
    <name type="scientific">uncultured Caudovirales phage</name>
    <dbReference type="NCBI Taxonomy" id="2100421"/>
    <lineage>
        <taxon>Viruses</taxon>
        <taxon>Duplodnaviria</taxon>
        <taxon>Heunggongvirae</taxon>
        <taxon>Uroviricota</taxon>
        <taxon>Caudoviricetes</taxon>
        <taxon>Peduoviridae</taxon>
        <taxon>Maltschvirus</taxon>
        <taxon>Maltschvirus maltsch</taxon>
    </lineage>
</organism>
<proteinExistence type="predicted"/>
<name>A0A6J5NW40_9CAUD</name>
<dbReference type="GO" id="GO:0003677">
    <property type="term" value="F:DNA binding"/>
    <property type="evidence" value="ECO:0007669"/>
    <property type="project" value="InterPro"/>
</dbReference>
<feature type="compositionally biased region" description="Polar residues" evidence="1">
    <location>
        <begin position="28"/>
        <end position="37"/>
    </location>
</feature>
<protein>
    <submittedName>
        <fullName evidence="3">COG2452 Predicted site-specific integrase-resolvase</fullName>
    </submittedName>
</protein>
<dbReference type="PANTHER" id="PTHR36172:SF1">
    <property type="entry name" value="RESOLVASE-RELATED"/>
    <property type="match status" value="1"/>
</dbReference>
<feature type="domain" description="Resolvase/invertase-type recombinase catalytic" evidence="2">
    <location>
        <begin position="147"/>
        <end position="283"/>
    </location>
</feature>
<dbReference type="Pfam" id="PF13411">
    <property type="entry name" value="MerR_1"/>
    <property type="match status" value="1"/>
</dbReference>
<dbReference type="InterPro" id="IPR009061">
    <property type="entry name" value="DNA-bd_dom_put_sf"/>
</dbReference>
<dbReference type="EMBL" id="LR796670">
    <property type="protein sequence ID" value="CAB4159444.1"/>
    <property type="molecule type" value="Genomic_DNA"/>
</dbReference>
<dbReference type="Gene3D" id="3.40.50.1390">
    <property type="entry name" value="Resolvase, N-terminal catalytic domain"/>
    <property type="match status" value="1"/>
</dbReference>
<dbReference type="SUPFAM" id="SSF46955">
    <property type="entry name" value="Putative DNA-binding domain"/>
    <property type="match status" value="1"/>
</dbReference>
<accession>A0A6J5NW40</accession>
<feature type="compositionally biased region" description="Basic and acidic residues" evidence="1">
    <location>
        <begin position="311"/>
        <end position="320"/>
    </location>
</feature>
<dbReference type="InterPro" id="IPR000551">
    <property type="entry name" value="MerR-type_HTH_dom"/>
</dbReference>
<sequence>MARNVDPRDQTRYLRPTARPARRAQLPSHPNSPLVSSNAGLTTGAYYGVPYGKPPVLSTPAINPLRKAIYWQVYPKLIAPGVINKPKREDMWAKEAMEVLGCSYNTLKAWTKKGRIRYSEDAKGRKIYWDDDVYALLGKRLVRDNWAVAYCRVAGTTESDRKLMLSQQQAVRSWCLQRGVQLEKVYDDWCPATDFSLDWRPGLHELIQDVIKKRVSLVIVETQDRLARVGWELFPAWFRYYGVEVVVIDQAIGRPEYRLEQERDLANLLLKAGVDRLDKLGGEQLPVPRKREKRKHPGKIVPNWEEEPGAYDDKDLSSLM</sequence>
<dbReference type="PANTHER" id="PTHR36172">
    <property type="match status" value="1"/>
</dbReference>
<reference evidence="3" key="1">
    <citation type="submission" date="2020-04" db="EMBL/GenBank/DDBJ databases">
        <authorList>
            <person name="Chiriac C."/>
            <person name="Salcher M."/>
            <person name="Ghai R."/>
            <person name="Kavagutti S V."/>
        </authorList>
    </citation>
    <scope>NUCLEOTIDE SEQUENCE</scope>
</reference>
<feature type="region of interest" description="Disordered" evidence="1">
    <location>
        <begin position="1"/>
        <end position="37"/>
    </location>
</feature>
<dbReference type="SMART" id="SM00857">
    <property type="entry name" value="Resolvase"/>
    <property type="match status" value="1"/>
</dbReference>
<dbReference type="GO" id="GO:0000150">
    <property type="term" value="F:DNA strand exchange activity"/>
    <property type="evidence" value="ECO:0007669"/>
    <property type="project" value="InterPro"/>
</dbReference>
<dbReference type="InterPro" id="IPR051491">
    <property type="entry name" value="Recombinase/Transposase-rel"/>
</dbReference>
<feature type="region of interest" description="Disordered" evidence="1">
    <location>
        <begin position="285"/>
        <end position="320"/>
    </location>
</feature>
<dbReference type="InterPro" id="IPR036162">
    <property type="entry name" value="Resolvase-like_N_sf"/>
</dbReference>
<evidence type="ECO:0000256" key="1">
    <source>
        <dbReference type="SAM" id="MobiDB-lite"/>
    </source>
</evidence>
<dbReference type="GO" id="GO:0006355">
    <property type="term" value="P:regulation of DNA-templated transcription"/>
    <property type="evidence" value="ECO:0007669"/>
    <property type="project" value="InterPro"/>
</dbReference>
<feature type="compositionally biased region" description="Basic residues" evidence="1">
    <location>
        <begin position="288"/>
        <end position="298"/>
    </location>
</feature>
<gene>
    <name evidence="3" type="ORF">UFOVP699_180</name>
</gene>
<evidence type="ECO:0000259" key="2">
    <source>
        <dbReference type="SMART" id="SM00857"/>
    </source>
</evidence>
<feature type="compositionally biased region" description="Basic and acidic residues" evidence="1">
    <location>
        <begin position="1"/>
        <end position="12"/>
    </location>
</feature>
<dbReference type="Pfam" id="PF00239">
    <property type="entry name" value="Resolvase"/>
    <property type="match status" value="1"/>
</dbReference>
<dbReference type="InterPro" id="IPR006119">
    <property type="entry name" value="Resolv_N"/>
</dbReference>
<evidence type="ECO:0000313" key="3">
    <source>
        <dbReference type="EMBL" id="CAB4159444.1"/>
    </source>
</evidence>
<dbReference type="SUPFAM" id="SSF53041">
    <property type="entry name" value="Resolvase-like"/>
    <property type="match status" value="1"/>
</dbReference>